<dbReference type="PRINTS" id="PR00886">
    <property type="entry name" value="HIGHMOBLTY12"/>
</dbReference>
<dbReference type="InterPro" id="IPR050342">
    <property type="entry name" value="HMGB"/>
</dbReference>
<evidence type="ECO:0000256" key="3">
    <source>
        <dbReference type="SAM" id="MobiDB-lite"/>
    </source>
</evidence>
<accession>A0A835Z2K0</accession>
<gene>
    <name evidence="5" type="ORF">JKP88DRAFT_219221</name>
</gene>
<dbReference type="EMBL" id="JAFCMP010000135">
    <property type="protein sequence ID" value="KAG5185263.1"/>
    <property type="molecule type" value="Genomic_DNA"/>
</dbReference>
<dbReference type="PROSITE" id="PS50118">
    <property type="entry name" value="HMG_BOX_2"/>
    <property type="match status" value="2"/>
</dbReference>
<dbReference type="PANTHER" id="PTHR48112">
    <property type="entry name" value="HIGH MOBILITY GROUP PROTEIN DSP1"/>
    <property type="match status" value="1"/>
</dbReference>
<evidence type="ECO:0000256" key="1">
    <source>
        <dbReference type="ARBA" id="ARBA00023125"/>
    </source>
</evidence>
<dbReference type="SUPFAM" id="SSF47095">
    <property type="entry name" value="HMG-box"/>
    <property type="match status" value="2"/>
</dbReference>
<keyword evidence="1 2" id="KW-0238">DNA-binding</keyword>
<keyword evidence="2" id="KW-0539">Nucleus</keyword>
<dbReference type="CDD" id="cd00084">
    <property type="entry name" value="HMG-box_SF"/>
    <property type="match status" value="1"/>
</dbReference>
<dbReference type="GO" id="GO:0003677">
    <property type="term" value="F:DNA binding"/>
    <property type="evidence" value="ECO:0007669"/>
    <property type="project" value="UniProtKB-UniRule"/>
</dbReference>
<protein>
    <submittedName>
        <fullName evidence="5">High mobility group box domain-containing protein</fullName>
    </submittedName>
</protein>
<name>A0A835Z2K0_9STRA</name>
<evidence type="ECO:0000256" key="2">
    <source>
        <dbReference type="PROSITE-ProRule" id="PRU00267"/>
    </source>
</evidence>
<dbReference type="OrthoDB" id="1919336at2759"/>
<comment type="caution">
    <text evidence="5">The sequence shown here is derived from an EMBL/GenBank/DDBJ whole genome shotgun (WGS) entry which is preliminary data.</text>
</comment>
<dbReference type="Gene3D" id="1.10.30.10">
    <property type="entry name" value="High mobility group box domain"/>
    <property type="match status" value="2"/>
</dbReference>
<feature type="domain" description="HMG box" evidence="4">
    <location>
        <begin position="42"/>
        <end position="111"/>
    </location>
</feature>
<keyword evidence="6" id="KW-1185">Reference proteome</keyword>
<organism evidence="5 6">
    <name type="scientific">Tribonema minus</name>
    <dbReference type="NCBI Taxonomy" id="303371"/>
    <lineage>
        <taxon>Eukaryota</taxon>
        <taxon>Sar</taxon>
        <taxon>Stramenopiles</taxon>
        <taxon>Ochrophyta</taxon>
        <taxon>PX clade</taxon>
        <taxon>Xanthophyceae</taxon>
        <taxon>Tribonematales</taxon>
        <taxon>Tribonemataceae</taxon>
        <taxon>Tribonema</taxon>
    </lineage>
</organism>
<feature type="compositionally biased region" description="Low complexity" evidence="3">
    <location>
        <begin position="17"/>
        <end position="30"/>
    </location>
</feature>
<evidence type="ECO:0000313" key="5">
    <source>
        <dbReference type="EMBL" id="KAG5185263.1"/>
    </source>
</evidence>
<dbReference type="GO" id="GO:0005634">
    <property type="term" value="C:nucleus"/>
    <property type="evidence" value="ECO:0007669"/>
    <property type="project" value="UniProtKB-UniRule"/>
</dbReference>
<dbReference type="InterPro" id="IPR009071">
    <property type="entry name" value="HMG_box_dom"/>
</dbReference>
<feature type="region of interest" description="Disordered" evidence="3">
    <location>
        <begin position="1"/>
        <end position="40"/>
    </location>
</feature>
<feature type="DNA-binding region" description="HMG box" evidence="2">
    <location>
        <begin position="129"/>
        <end position="197"/>
    </location>
</feature>
<dbReference type="Pfam" id="PF00505">
    <property type="entry name" value="HMG_box"/>
    <property type="match status" value="1"/>
</dbReference>
<reference evidence="5" key="1">
    <citation type="submission" date="2021-02" db="EMBL/GenBank/DDBJ databases">
        <title>First Annotated Genome of the Yellow-green Alga Tribonema minus.</title>
        <authorList>
            <person name="Mahan K.M."/>
        </authorList>
    </citation>
    <scope>NUCLEOTIDE SEQUENCE</scope>
    <source>
        <strain evidence="5">UTEX B ZZ1240</strain>
    </source>
</reference>
<dbReference type="InterPro" id="IPR036910">
    <property type="entry name" value="HMG_box_dom_sf"/>
</dbReference>
<sequence>MQSDDEGSGNGGATMQAAAAEAPKAKAAAAGRKKTKRAPNAPLAAKSAYMCFCQDQRPAAKAALGEDAKATEVLKRLGAMWQALGEEARGKYVEMAAEDKIRYANEMSNYDGPLKVPAKRPAKKDPNAPPAAKTAFNFYQMEARDGMKLRHPEAGANDISRLVAAAWRELTPAQKLEYDEKAKNDKDRVAQELLVYHANGGRPAT</sequence>
<dbReference type="Pfam" id="PF09011">
    <property type="entry name" value="HMG_box_2"/>
    <property type="match status" value="1"/>
</dbReference>
<evidence type="ECO:0000313" key="6">
    <source>
        <dbReference type="Proteomes" id="UP000664859"/>
    </source>
</evidence>
<dbReference type="SMART" id="SM00398">
    <property type="entry name" value="HMG"/>
    <property type="match status" value="2"/>
</dbReference>
<evidence type="ECO:0000259" key="4">
    <source>
        <dbReference type="PROSITE" id="PS50118"/>
    </source>
</evidence>
<feature type="domain" description="HMG box" evidence="4">
    <location>
        <begin position="129"/>
        <end position="197"/>
    </location>
</feature>
<dbReference type="Proteomes" id="UP000664859">
    <property type="component" value="Unassembled WGS sequence"/>
</dbReference>
<proteinExistence type="predicted"/>
<feature type="DNA-binding region" description="HMG box" evidence="2">
    <location>
        <begin position="42"/>
        <end position="111"/>
    </location>
</feature>
<dbReference type="AlphaFoldDB" id="A0A835Z2K0"/>